<proteinExistence type="predicted"/>
<protein>
    <submittedName>
        <fullName evidence="1">Uncharacterized protein</fullName>
    </submittedName>
</protein>
<name>A0A267F2D4_9PLAT</name>
<dbReference type="EMBL" id="NIVC01001492">
    <property type="protein sequence ID" value="PAA67337.1"/>
    <property type="molecule type" value="Genomic_DNA"/>
</dbReference>
<organism evidence="1 2">
    <name type="scientific">Macrostomum lignano</name>
    <dbReference type="NCBI Taxonomy" id="282301"/>
    <lineage>
        <taxon>Eukaryota</taxon>
        <taxon>Metazoa</taxon>
        <taxon>Spiralia</taxon>
        <taxon>Lophotrochozoa</taxon>
        <taxon>Platyhelminthes</taxon>
        <taxon>Rhabditophora</taxon>
        <taxon>Macrostomorpha</taxon>
        <taxon>Macrostomida</taxon>
        <taxon>Macrostomidae</taxon>
        <taxon>Macrostomum</taxon>
    </lineage>
</organism>
<dbReference type="AlphaFoldDB" id="A0A267F2D4"/>
<accession>A0A267F2D4</accession>
<sequence>MPEGRATKPVLEVFRAFLAAVANGVGSRVDNAAIGPKKTAMSSTESSQEQCILPIQQLLPILLAVKRAVDSGGASMGQRRVADHPTNRCRCTAERDGGHSGVGSDVSSSSLGSCFRCLVADDSAVCWDPLKCDGCSSAKEVQEQSIWAGAKKSVQECPVVRTDEHAARCTVGFEPVNS</sequence>
<evidence type="ECO:0000313" key="1">
    <source>
        <dbReference type="EMBL" id="PAA67337.1"/>
    </source>
</evidence>
<keyword evidence="2" id="KW-1185">Reference proteome</keyword>
<comment type="caution">
    <text evidence="1">The sequence shown here is derived from an EMBL/GenBank/DDBJ whole genome shotgun (WGS) entry which is preliminary data.</text>
</comment>
<evidence type="ECO:0000313" key="2">
    <source>
        <dbReference type="Proteomes" id="UP000215902"/>
    </source>
</evidence>
<dbReference type="Proteomes" id="UP000215902">
    <property type="component" value="Unassembled WGS sequence"/>
</dbReference>
<gene>
    <name evidence="1" type="ORF">BOX15_Mlig010468g1</name>
</gene>
<reference evidence="1 2" key="1">
    <citation type="submission" date="2017-06" db="EMBL/GenBank/DDBJ databases">
        <title>A platform for efficient transgenesis in Macrostomum lignano, a flatworm model organism for stem cell research.</title>
        <authorList>
            <person name="Berezikov E."/>
        </authorList>
    </citation>
    <scope>NUCLEOTIDE SEQUENCE [LARGE SCALE GENOMIC DNA]</scope>
    <source>
        <strain evidence="1">DV1</strain>
        <tissue evidence="1">Whole organism</tissue>
    </source>
</reference>